<dbReference type="Proteomes" id="UP000031637">
    <property type="component" value="Chromosome"/>
</dbReference>
<evidence type="ECO:0000313" key="8">
    <source>
        <dbReference type="EMBL" id="BAO28148.1"/>
    </source>
</evidence>
<dbReference type="NCBIfam" id="TIGR00536">
    <property type="entry name" value="hemK_fam"/>
    <property type="match status" value="1"/>
</dbReference>
<dbReference type="HOGENOM" id="CLU_018398_3_1_4"/>
<dbReference type="Pfam" id="PF05175">
    <property type="entry name" value="MTS"/>
    <property type="match status" value="1"/>
</dbReference>
<evidence type="ECO:0000256" key="1">
    <source>
        <dbReference type="ARBA" id="ARBA00022603"/>
    </source>
</evidence>
<evidence type="ECO:0000256" key="5">
    <source>
        <dbReference type="HAMAP-Rule" id="MF_02126"/>
    </source>
</evidence>
<keyword evidence="9" id="KW-1185">Reference proteome</keyword>
<dbReference type="InterPro" id="IPR050320">
    <property type="entry name" value="N5-glutamine_MTase"/>
</dbReference>
<evidence type="ECO:0000313" key="9">
    <source>
        <dbReference type="Proteomes" id="UP000031637"/>
    </source>
</evidence>
<accession>W0SEG7</accession>
<feature type="binding site" evidence="5">
    <location>
        <position position="150"/>
    </location>
    <ligand>
        <name>S-adenosyl-L-methionine</name>
        <dbReference type="ChEBI" id="CHEBI:59789"/>
    </ligand>
</feature>
<evidence type="ECO:0000256" key="2">
    <source>
        <dbReference type="ARBA" id="ARBA00022679"/>
    </source>
</evidence>
<feature type="binding site" evidence="5">
    <location>
        <position position="192"/>
    </location>
    <ligand>
        <name>S-adenosyl-L-methionine</name>
        <dbReference type="ChEBI" id="CHEBI:59789"/>
    </ligand>
</feature>
<evidence type="ECO:0000256" key="4">
    <source>
        <dbReference type="ARBA" id="ARBA00048391"/>
    </source>
</evidence>
<dbReference type="SUPFAM" id="SSF53335">
    <property type="entry name" value="S-adenosyl-L-methionine-dependent methyltransferases"/>
    <property type="match status" value="1"/>
</dbReference>
<dbReference type="RefSeq" id="WP_041096583.1">
    <property type="nucleotide sequence ID" value="NZ_AP012547.1"/>
</dbReference>
<feature type="binding site" evidence="5">
    <location>
        <begin position="127"/>
        <end position="131"/>
    </location>
    <ligand>
        <name>S-adenosyl-L-methionine</name>
        <dbReference type="ChEBI" id="CHEBI:59789"/>
    </ligand>
</feature>
<dbReference type="PANTHER" id="PTHR18895">
    <property type="entry name" value="HEMK METHYLTRANSFERASE"/>
    <property type="match status" value="1"/>
</dbReference>
<dbReference type="STRING" id="1223802.SUTH_00332"/>
<dbReference type="KEGG" id="shd:SUTH_00332"/>
<comment type="similarity">
    <text evidence="5">Belongs to the protein N5-glutamine methyltransferase family. PrmC subfamily.</text>
</comment>
<sequence length="285" mass="29959">MTTVAAALAAARAKLPASEARLLLGHVLGKPAAWLITHDADVLDEDVLLGFASLVARRAGGEPVAYLAGFREFFGREFEVSPAVLIPRPETELLVDVVLKSGVGACRPAKRNSRQTESATVTMLDLGTGSGCIAITLALECPQARVVAVDASAAALALARRNAERLGAQLRLLQSDWFAALAGERFDLIVANPPYIAAGDPHLAAGDLRHEPSTALSSGADGLDDIRRIIAATPAHLAPGGQLWLEHGYDQAEAVRELLKAADLAGIEQHRDLAGIVRVSGGRLR</sequence>
<keyword evidence="3 5" id="KW-0949">S-adenosyl-L-methionine</keyword>
<feature type="binding site" evidence="5">
    <location>
        <begin position="192"/>
        <end position="195"/>
    </location>
    <ligand>
        <name>substrate</name>
    </ligand>
</feature>
<dbReference type="GO" id="GO:0102559">
    <property type="term" value="F:peptide chain release factor N(5)-glutamine methyltransferase activity"/>
    <property type="evidence" value="ECO:0007669"/>
    <property type="project" value="UniProtKB-EC"/>
</dbReference>
<evidence type="ECO:0000256" key="3">
    <source>
        <dbReference type="ARBA" id="ARBA00022691"/>
    </source>
</evidence>
<evidence type="ECO:0000259" key="7">
    <source>
        <dbReference type="Pfam" id="PF17827"/>
    </source>
</evidence>
<proteinExistence type="inferred from homology"/>
<evidence type="ECO:0000259" key="6">
    <source>
        <dbReference type="Pfam" id="PF05175"/>
    </source>
</evidence>
<dbReference type="Pfam" id="PF17827">
    <property type="entry name" value="PrmC_N"/>
    <property type="match status" value="1"/>
</dbReference>
<dbReference type="NCBIfam" id="TIGR03534">
    <property type="entry name" value="RF_mod_PrmC"/>
    <property type="match status" value="1"/>
</dbReference>
<dbReference type="InterPro" id="IPR004556">
    <property type="entry name" value="HemK-like"/>
</dbReference>
<dbReference type="InterPro" id="IPR029063">
    <property type="entry name" value="SAM-dependent_MTases_sf"/>
</dbReference>
<dbReference type="FunFam" id="3.40.50.150:FF:000053">
    <property type="entry name" value="Release factor glutamine methyltransferase"/>
    <property type="match status" value="1"/>
</dbReference>
<feature type="domain" description="Release factor glutamine methyltransferase N-terminal" evidence="7">
    <location>
        <begin position="4"/>
        <end position="69"/>
    </location>
</feature>
<gene>
    <name evidence="5" type="primary">prmC</name>
    <name evidence="8" type="ORF">SUTH_00332</name>
</gene>
<name>W0SEG7_9PROT</name>
<feature type="binding site" evidence="5">
    <location>
        <position position="177"/>
    </location>
    <ligand>
        <name>S-adenosyl-L-methionine</name>
        <dbReference type="ChEBI" id="CHEBI:59789"/>
    </ligand>
</feature>
<dbReference type="InterPro" id="IPR019874">
    <property type="entry name" value="RF_methyltr_PrmC"/>
</dbReference>
<comment type="catalytic activity">
    <reaction evidence="4 5">
        <text>L-glutaminyl-[peptide chain release factor] + S-adenosyl-L-methionine = N(5)-methyl-L-glutaminyl-[peptide chain release factor] + S-adenosyl-L-homocysteine + H(+)</text>
        <dbReference type="Rhea" id="RHEA:42896"/>
        <dbReference type="Rhea" id="RHEA-COMP:10271"/>
        <dbReference type="Rhea" id="RHEA-COMP:10272"/>
        <dbReference type="ChEBI" id="CHEBI:15378"/>
        <dbReference type="ChEBI" id="CHEBI:30011"/>
        <dbReference type="ChEBI" id="CHEBI:57856"/>
        <dbReference type="ChEBI" id="CHEBI:59789"/>
        <dbReference type="ChEBI" id="CHEBI:61891"/>
        <dbReference type="EC" id="2.1.1.297"/>
    </reaction>
</comment>
<feature type="domain" description="Methyltransferase small" evidence="6">
    <location>
        <begin position="120"/>
        <end position="200"/>
    </location>
</feature>
<dbReference type="GO" id="GO:0032259">
    <property type="term" value="P:methylation"/>
    <property type="evidence" value="ECO:0007669"/>
    <property type="project" value="UniProtKB-KW"/>
</dbReference>
<dbReference type="EMBL" id="AP012547">
    <property type="protein sequence ID" value="BAO28148.1"/>
    <property type="molecule type" value="Genomic_DNA"/>
</dbReference>
<dbReference type="EC" id="2.1.1.297" evidence="5"/>
<dbReference type="PROSITE" id="PS00092">
    <property type="entry name" value="N6_MTASE"/>
    <property type="match status" value="1"/>
</dbReference>
<dbReference type="InterPro" id="IPR007848">
    <property type="entry name" value="Small_mtfrase_dom"/>
</dbReference>
<organism evidence="8 9">
    <name type="scientific">Sulfuritalea hydrogenivorans sk43H</name>
    <dbReference type="NCBI Taxonomy" id="1223802"/>
    <lineage>
        <taxon>Bacteria</taxon>
        <taxon>Pseudomonadati</taxon>
        <taxon>Pseudomonadota</taxon>
        <taxon>Betaproteobacteria</taxon>
        <taxon>Nitrosomonadales</taxon>
        <taxon>Sterolibacteriaceae</taxon>
        <taxon>Sulfuritalea</taxon>
    </lineage>
</organism>
<dbReference type="OrthoDB" id="9800643at2"/>
<comment type="function">
    <text evidence="5">Methylates the class 1 translation termination release factors RF1/PrfA and RF2/PrfB on the glutamine residue of the universally conserved GGQ motif.</text>
</comment>
<reference evidence="8 9" key="1">
    <citation type="journal article" date="2014" name="Syst. Appl. Microbiol.">
        <title>Complete genomes of freshwater sulfur oxidizers Sulfuricella denitrificans skB26 and Sulfuritalea hydrogenivorans sk43H: genetic insights into the sulfur oxidation pathway of betaproteobacteria.</title>
        <authorList>
            <person name="Watanabe T."/>
            <person name="Kojima H."/>
            <person name="Fukui M."/>
        </authorList>
    </citation>
    <scope>NUCLEOTIDE SEQUENCE [LARGE SCALE GENOMIC DNA]</scope>
    <source>
        <strain evidence="8">DSM22779</strain>
    </source>
</reference>
<protein>
    <recommendedName>
        <fullName evidence="5">Release factor glutamine methyltransferase</fullName>
        <shortName evidence="5">RF MTase</shortName>
        <ecNumber evidence="5">2.1.1.297</ecNumber>
    </recommendedName>
    <alternativeName>
        <fullName evidence="5">N5-glutamine methyltransferase PrmC</fullName>
    </alternativeName>
    <alternativeName>
        <fullName evidence="5">Protein-(glutamine-N5) MTase PrmC</fullName>
    </alternativeName>
    <alternativeName>
        <fullName evidence="5">Protein-glutamine N-methyltransferase PrmC</fullName>
    </alternativeName>
</protein>
<dbReference type="Gene3D" id="1.10.8.10">
    <property type="entry name" value="DNA helicase RuvA subunit, C-terminal domain"/>
    <property type="match status" value="1"/>
</dbReference>
<keyword evidence="1 5" id="KW-0489">Methyltransferase</keyword>
<dbReference type="InterPro" id="IPR002052">
    <property type="entry name" value="DNA_methylase_N6_adenine_CS"/>
</dbReference>
<keyword evidence="2 5" id="KW-0808">Transferase</keyword>
<dbReference type="GO" id="GO:0003676">
    <property type="term" value="F:nucleic acid binding"/>
    <property type="evidence" value="ECO:0007669"/>
    <property type="project" value="InterPro"/>
</dbReference>
<dbReference type="AlphaFoldDB" id="W0SEG7"/>
<dbReference type="Gene3D" id="3.40.50.150">
    <property type="entry name" value="Vaccinia Virus protein VP39"/>
    <property type="match status" value="1"/>
</dbReference>
<dbReference type="InterPro" id="IPR040758">
    <property type="entry name" value="PrmC_N"/>
</dbReference>
<dbReference type="PANTHER" id="PTHR18895:SF74">
    <property type="entry name" value="MTRF1L RELEASE FACTOR GLUTAMINE METHYLTRANSFERASE"/>
    <property type="match status" value="1"/>
</dbReference>
<dbReference type="HAMAP" id="MF_02126">
    <property type="entry name" value="RF_methyltr_PrmC"/>
    <property type="match status" value="1"/>
</dbReference>